<evidence type="ECO:0000256" key="1">
    <source>
        <dbReference type="SAM" id="Phobius"/>
    </source>
</evidence>
<reference evidence="2" key="1">
    <citation type="journal article" date="2021" name="PeerJ">
        <title>Extensive microbial diversity within the chicken gut microbiome revealed by metagenomics and culture.</title>
        <authorList>
            <person name="Gilroy R."/>
            <person name="Ravi A."/>
            <person name="Getino M."/>
            <person name="Pursley I."/>
            <person name="Horton D.L."/>
            <person name="Alikhan N.F."/>
            <person name="Baker D."/>
            <person name="Gharbi K."/>
            <person name="Hall N."/>
            <person name="Watson M."/>
            <person name="Adriaenssens E.M."/>
            <person name="Foster-Nyarko E."/>
            <person name="Jarju S."/>
            <person name="Secka A."/>
            <person name="Antonio M."/>
            <person name="Oren A."/>
            <person name="Chaudhuri R.R."/>
            <person name="La Ragione R."/>
            <person name="Hildebrand F."/>
            <person name="Pallen M.J."/>
        </authorList>
    </citation>
    <scope>NUCLEOTIDE SEQUENCE</scope>
    <source>
        <strain evidence="2">ChiGjej2B2-7701</strain>
    </source>
</reference>
<protein>
    <submittedName>
        <fullName evidence="2">Uncharacterized protein</fullName>
    </submittedName>
</protein>
<feature type="transmembrane region" description="Helical" evidence="1">
    <location>
        <begin position="133"/>
        <end position="163"/>
    </location>
</feature>
<gene>
    <name evidence="2" type="ORF">K8U80_08740</name>
</gene>
<dbReference type="Proteomes" id="UP000746751">
    <property type="component" value="Unassembled WGS sequence"/>
</dbReference>
<accession>A0A921LRX4</accession>
<dbReference type="EMBL" id="DYVF01000051">
    <property type="protein sequence ID" value="HJG31465.1"/>
    <property type="molecule type" value="Genomic_DNA"/>
</dbReference>
<evidence type="ECO:0000313" key="2">
    <source>
        <dbReference type="EMBL" id="HJG31465.1"/>
    </source>
</evidence>
<feature type="transmembrane region" description="Helical" evidence="1">
    <location>
        <begin position="30"/>
        <end position="52"/>
    </location>
</feature>
<keyword evidence="1" id="KW-1133">Transmembrane helix</keyword>
<name>A0A921LRX4_9ACTN</name>
<evidence type="ECO:0000313" key="3">
    <source>
        <dbReference type="Proteomes" id="UP000746751"/>
    </source>
</evidence>
<proteinExistence type="predicted"/>
<dbReference type="AlphaFoldDB" id="A0A921LRX4"/>
<feature type="transmembrane region" description="Helical" evidence="1">
    <location>
        <begin position="272"/>
        <end position="299"/>
    </location>
</feature>
<reference evidence="2" key="2">
    <citation type="submission" date="2021-09" db="EMBL/GenBank/DDBJ databases">
        <authorList>
            <person name="Gilroy R."/>
        </authorList>
    </citation>
    <scope>NUCLEOTIDE SEQUENCE</scope>
    <source>
        <strain evidence="2">ChiGjej2B2-7701</strain>
    </source>
</reference>
<keyword evidence="1" id="KW-0472">Membrane</keyword>
<dbReference type="RefSeq" id="WP_066834463.1">
    <property type="nucleotide sequence ID" value="NZ_CABKVW010000014.1"/>
</dbReference>
<comment type="caution">
    <text evidence="2">The sequence shown here is derived from an EMBL/GenBank/DDBJ whole genome shotgun (WGS) entry which is preliminary data.</text>
</comment>
<feature type="transmembrane region" description="Helical" evidence="1">
    <location>
        <begin position="195"/>
        <end position="222"/>
    </location>
</feature>
<feature type="transmembrane region" description="Helical" evidence="1">
    <location>
        <begin position="93"/>
        <end position="112"/>
    </location>
</feature>
<feature type="transmembrane region" description="Helical" evidence="1">
    <location>
        <begin position="229"/>
        <end position="252"/>
    </location>
</feature>
<sequence>MTVNSIAYAPKRHRASHALRLFSSELERMIVSPWFAVPVVVCLVLVALSAILNHLSYSEWYGYAVQNPSKGYGMESRLMVNYWVGTDLKPSSVALYFLLPLLCLLPGAGSLVEERSSGYQQHALSRLTDRCYYGAKAFACFIAAGLVALVPLAASALAAALVAPYGAPDPISYVFLAVPISWLTPFRDLYFTQPLLFLAVWTLAAFLFSGIWATALLGVSLFVRNATKLFLWGFAAQLFVNYATVALSRLLAQDASRSLDLFTLLVPTGYEGVITSLEGMAASLVVYGGLTLLLPALFFKRRCYL</sequence>
<organism evidence="2 3">
    <name type="scientific">Collinsella ihumii</name>
    <dbReference type="NCBI Taxonomy" id="1720204"/>
    <lineage>
        <taxon>Bacteria</taxon>
        <taxon>Bacillati</taxon>
        <taxon>Actinomycetota</taxon>
        <taxon>Coriobacteriia</taxon>
        <taxon>Coriobacteriales</taxon>
        <taxon>Coriobacteriaceae</taxon>
        <taxon>Collinsella</taxon>
    </lineage>
</organism>
<keyword evidence="1" id="KW-0812">Transmembrane</keyword>